<evidence type="ECO:0000313" key="2">
    <source>
        <dbReference type="EMBL" id="TVX99004.1"/>
    </source>
</evidence>
<dbReference type="OrthoDB" id="2078722at2"/>
<proteinExistence type="predicted"/>
<accession>A0A559JGK5</accession>
<dbReference type="InterPro" id="IPR025119">
    <property type="entry name" value="DUF4046"/>
</dbReference>
<dbReference type="AlphaFoldDB" id="A0A559JGK5"/>
<sequence>MSIIDTYEEILQGKRKRFPKGTWNFSSDGVKLVKYLIEEKLQWSVEDIKKRLNHKVFKKLKLGGMLEYVFNNSPYAALDAAYPGQFKPWELQQTPQGFWTVEMGIVATRWLIEEKLCWSIIDLKHLLCVNTFNDNNLGGMLYIVFDKSPYSAVNAAYPGKFKPWELNKTPLNFWNRAAGIEATRWLMQEELKWSDEDIKDKLSGNTFAENGLQGMLHTVFNGSPFAALDAAYPDKLKPWELRKVPQHFWSLETSVDAVRWLIEEKLKWSEMDIKKSLSESIFVRNNLSGMLQHVFKDSPYAAINAAYPGKFKPIDFKGKPKTNHSKR</sequence>
<evidence type="ECO:0000313" key="3">
    <source>
        <dbReference type="Proteomes" id="UP000317036"/>
    </source>
</evidence>
<dbReference type="Proteomes" id="UP000317036">
    <property type="component" value="Unassembled WGS sequence"/>
</dbReference>
<comment type="caution">
    <text evidence="2">The sequence shown here is derived from an EMBL/GenBank/DDBJ whole genome shotgun (WGS) entry which is preliminary data.</text>
</comment>
<name>A0A559JGK5_9BACL</name>
<organism evidence="2 3">
    <name type="scientific">Paenibacillus cremeus</name>
    <dbReference type="NCBI Taxonomy" id="2163881"/>
    <lineage>
        <taxon>Bacteria</taxon>
        <taxon>Bacillati</taxon>
        <taxon>Bacillota</taxon>
        <taxon>Bacilli</taxon>
        <taxon>Bacillales</taxon>
        <taxon>Paenibacillaceae</taxon>
        <taxon>Paenibacillus</taxon>
    </lineage>
</organism>
<dbReference type="RefSeq" id="WP_144855015.1">
    <property type="nucleotide sequence ID" value="NZ_VNJI01000085.1"/>
</dbReference>
<keyword evidence="3" id="KW-1185">Reference proteome</keyword>
<feature type="domain" description="DUF4046" evidence="1">
    <location>
        <begin position="232"/>
        <end position="310"/>
    </location>
</feature>
<evidence type="ECO:0000259" key="1">
    <source>
        <dbReference type="Pfam" id="PF13255"/>
    </source>
</evidence>
<protein>
    <recommendedName>
        <fullName evidence="1">DUF4046 domain-containing protein</fullName>
    </recommendedName>
</protein>
<dbReference type="EMBL" id="VNJI01000085">
    <property type="protein sequence ID" value="TVX99004.1"/>
    <property type="molecule type" value="Genomic_DNA"/>
</dbReference>
<dbReference type="Pfam" id="PF13255">
    <property type="entry name" value="DUF4046"/>
    <property type="match status" value="2"/>
</dbReference>
<feature type="domain" description="DUF4046" evidence="1">
    <location>
        <begin position="3"/>
        <end position="86"/>
    </location>
</feature>
<gene>
    <name evidence="2" type="ORF">FPZ49_34155</name>
</gene>
<reference evidence="2 3" key="1">
    <citation type="submission" date="2019-07" db="EMBL/GenBank/DDBJ databases">
        <authorList>
            <person name="Kim J."/>
        </authorList>
    </citation>
    <scope>NUCLEOTIDE SEQUENCE [LARGE SCALE GENOMIC DNA]</scope>
    <source>
        <strain evidence="2 3">JC52</strain>
    </source>
</reference>